<proteinExistence type="predicted"/>
<dbReference type="SUPFAM" id="SSF51182">
    <property type="entry name" value="RmlC-like cupins"/>
    <property type="match status" value="1"/>
</dbReference>
<evidence type="ECO:0000313" key="2">
    <source>
        <dbReference type="Proteomes" id="UP000782312"/>
    </source>
</evidence>
<dbReference type="AlphaFoldDB" id="A0A932HXG0"/>
<protein>
    <recommendedName>
        <fullName evidence="3">Cupin domain-containing protein</fullName>
    </recommendedName>
</protein>
<evidence type="ECO:0008006" key="3">
    <source>
        <dbReference type="Google" id="ProtNLM"/>
    </source>
</evidence>
<gene>
    <name evidence="1" type="ORF">HYZ11_04355</name>
</gene>
<dbReference type="EMBL" id="JACPUR010000013">
    <property type="protein sequence ID" value="MBI3126818.1"/>
    <property type="molecule type" value="Genomic_DNA"/>
</dbReference>
<organism evidence="1 2">
    <name type="scientific">Tectimicrobiota bacterium</name>
    <dbReference type="NCBI Taxonomy" id="2528274"/>
    <lineage>
        <taxon>Bacteria</taxon>
        <taxon>Pseudomonadati</taxon>
        <taxon>Nitrospinota/Tectimicrobiota group</taxon>
        <taxon>Candidatus Tectimicrobiota</taxon>
    </lineage>
</organism>
<accession>A0A932HXG0</accession>
<reference evidence="1" key="1">
    <citation type="submission" date="2020-07" db="EMBL/GenBank/DDBJ databases">
        <title>Huge and variable diversity of episymbiotic CPR bacteria and DPANN archaea in groundwater ecosystems.</title>
        <authorList>
            <person name="He C.Y."/>
            <person name="Keren R."/>
            <person name="Whittaker M."/>
            <person name="Farag I.F."/>
            <person name="Doudna J."/>
            <person name="Cate J.H.D."/>
            <person name="Banfield J.F."/>
        </authorList>
    </citation>
    <scope>NUCLEOTIDE SEQUENCE</scope>
    <source>
        <strain evidence="1">NC_groundwater_763_Ag_S-0.2um_68_21</strain>
    </source>
</reference>
<comment type="caution">
    <text evidence="1">The sequence shown here is derived from an EMBL/GenBank/DDBJ whole genome shotgun (WGS) entry which is preliminary data.</text>
</comment>
<dbReference type="InterPro" id="IPR014710">
    <property type="entry name" value="RmlC-like_jellyroll"/>
</dbReference>
<dbReference type="Proteomes" id="UP000782312">
    <property type="component" value="Unassembled WGS sequence"/>
</dbReference>
<sequence>MIQFIDTEACERVGVGPGLGTAAEIMGPERCGAQNGRGLLRRVGPGERVEAEALPGARQLLYLMEGAGTIELGGKAHPAGAGMGVFLDLGEGAVVRHTGGAPLKVFHLIVPKE</sequence>
<evidence type="ECO:0000313" key="1">
    <source>
        <dbReference type="EMBL" id="MBI3126818.1"/>
    </source>
</evidence>
<dbReference type="InterPro" id="IPR011051">
    <property type="entry name" value="RmlC_Cupin_sf"/>
</dbReference>
<dbReference type="Gene3D" id="2.60.120.10">
    <property type="entry name" value="Jelly Rolls"/>
    <property type="match status" value="1"/>
</dbReference>
<name>A0A932HXG0_UNCTE</name>